<dbReference type="InterPro" id="IPR002110">
    <property type="entry name" value="Ankyrin_rpt"/>
</dbReference>
<dbReference type="SUPFAM" id="SSF48403">
    <property type="entry name" value="Ankyrin repeat"/>
    <property type="match status" value="1"/>
</dbReference>
<evidence type="ECO:0000256" key="4">
    <source>
        <dbReference type="SAM" id="Coils"/>
    </source>
</evidence>
<evidence type="ECO:0000256" key="3">
    <source>
        <dbReference type="PROSITE-ProRule" id="PRU00023"/>
    </source>
</evidence>
<feature type="repeat" description="ANK" evidence="3">
    <location>
        <begin position="624"/>
        <end position="645"/>
    </location>
</feature>
<evidence type="ECO:0000256" key="2">
    <source>
        <dbReference type="ARBA" id="ARBA00023043"/>
    </source>
</evidence>
<accession>A0A6J8DI65</accession>
<reference evidence="6 7" key="1">
    <citation type="submission" date="2020-06" db="EMBL/GenBank/DDBJ databases">
        <authorList>
            <person name="Li R."/>
            <person name="Bekaert M."/>
        </authorList>
    </citation>
    <scope>NUCLEOTIDE SEQUENCE [LARGE SCALE GENOMIC DNA]</scope>
    <source>
        <strain evidence="7">wild</strain>
    </source>
</reference>
<dbReference type="PANTHER" id="PTHR24198">
    <property type="entry name" value="ANKYRIN REPEAT AND PROTEIN KINASE DOMAIN-CONTAINING PROTEIN"/>
    <property type="match status" value="1"/>
</dbReference>
<dbReference type="Pfam" id="PF12796">
    <property type="entry name" value="Ank_2"/>
    <property type="match status" value="2"/>
</dbReference>
<name>A0A6J8DI65_MYTCO</name>
<dbReference type="SUPFAM" id="SSF52540">
    <property type="entry name" value="P-loop containing nucleoside triphosphate hydrolases"/>
    <property type="match status" value="1"/>
</dbReference>
<dbReference type="OrthoDB" id="6122878at2759"/>
<feature type="repeat" description="ANK" evidence="3">
    <location>
        <begin position="558"/>
        <end position="590"/>
    </location>
</feature>
<dbReference type="InterPro" id="IPR027417">
    <property type="entry name" value="P-loop_NTPase"/>
</dbReference>
<feature type="coiled-coil region" evidence="4">
    <location>
        <begin position="35"/>
        <end position="62"/>
    </location>
</feature>
<evidence type="ECO:0000256" key="1">
    <source>
        <dbReference type="ARBA" id="ARBA00022737"/>
    </source>
</evidence>
<keyword evidence="2 3" id="KW-0040">ANK repeat</keyword>
<dbReference type="Gene3D" id="1.25.40.20">
    <property type="entry name" value="Ankyrin repeat-containing domain"/>
    <property type="match status" value="1"/>
</dbReference>
<dbReference type="InterPro" id="IPR049050">
    <property type="entry name" value="nSTAND3"/>
</dbReference>
<dbReference type="SMART" id="SM00248">
    <property type="entry name" value="ANK"/>
    <property type="match status" value="6"/>
</dbReference>
<organism evidence="6 7">
    <name type="scientific">Mytilus coruscus</name>
    <name type="common">Sea mussel</name>
    <dbReference type="NCBI Taxonomy" id="42192"/>
    <lineage>
        <taxon>Eukaryota</taxon>
        <taxon>Metazoa</taxon>
        <taxon>Spiralia</taxon>
        <taxon>Lophotrochozoa</taxon>
        <taxon>Mollusca</taxon>
        <taxon>Bivalvia</taxon>
        <taxon>Autobranchia</taxon>
        <taxon>Pteriomorphia</taxon>
        <taxon>Mytilida</taxon>
        <taxon>Mytiloidea</taxon>
        <taxon>Mytilidae</taxon>
        <taxon>Mytilinae</taxon>
        <taxon>Mytilus</taxon>
    </lineage>
</organism>
<dbReference type="PANTHER" id="PTHR24198:SF165">
    <property type="entry name" value="ANKYRIN REPEAT-CONTAINING PROTEIN-RELATED"/>
    <property type="match status" value="1"/>
</dbReference>
<protein>
    <recommendedName>
        <fullName evidence="5">Novel STAND NTPase 3 domain-containing protein</fullName>
    </recommendedName>
</protein>
<dbReference type="Proteomes" id="UP000507470">
    <property type="component" value="Unassembled WGS sequence"/>
</dbReference>
<dbReference type="PROSITE" id="PS50088">
    <property type="entry name" value="ANK_REPEAT"/>
    <property type="match status" value="3"/>
</dbReference>
<proteinExistence type="predicted"/>
<dbReference type="Pfam" id="PF20720">
    <property type="entry name" value="nSTAND3"/>
    <property type="match status" value="1"/>
</dbReference>
<evidence type="ECO:0000259" key="5">
    <source>
        <dbReference type="Pfam" id="PF20720"/>
    </source>
</evidence>
<keyword evidence="1" id="KW-0677">Repeat</keyword>
<sequence>MDSFFVIPGQSLYKIIVISLIYCAGAIYKALPSAEEELPERIMQIEKENKELKAEIHRRDEESIPENIKAQRNKYIQEWEKDREMFVVTRATQHVRESLQIRNCVVVTGNSGSGKSSIIHFVALQLKENYGFEIIPFVTGPSDIIDYFNPKKNQVFVIDDICGNKSINIRTVQLWKDHNDRLEQIIRTYDGKNDANQLMTRGFYRTILLISCRNHIYNNVHFQTVQVLTKFECNLLSYELCLLRTEKELMIKRYIPDDMIDSMENFTDCSDLFPLLCQLSRDKNRKKLEKLFSSPIDYIKSDIDKLIFSGNDMNSCVIVLCILFDNSFNVNWLKEKSVNNGVEEKIREIVKVFSINSKTCLECHSLINAFSTLTGTYLKNRGTEYRMIHDKIYETAAVICGNRFKDIFIKYSSSTFIRDYYRFKSIPTEPDNCHIILPENKEGTYFDRLINDLKNQDIESTLYNTQLKYKLFRSKLIDHLWRNIHKEHRSFSTKLLQRFKPNNKDVKYLLRFIEKFGIRYKNLSIETTPLVEAATAGFLDIAKFLIDIKCSVNKADMNGRSPLYKASENGHINVVKLLLKNKAYIYQRTIYGESSLFVACKEGHTDVVELLLINNADISDCTYKGWNPLHVAVSEGHTAIVKMILTNYPTCLCKCAISGPSLFQLAYKGGYPDIMKLLQFFDPTLELFNRIYTEAS</sequence>
<gene>
    <name evidence="6" type="ORF">MCOR_40851</name>
</gene>
<evidence type="ECO:0000313" key="6">
    <source>
        <dbReference type="EMBL" id="CAC5407367.1"/>
    </source>
</evidence>
<feature type="domain" description="Novel STAND NTPase 3" evidence="5">
    <location>
        <begin position="86"/>
        <end position="254"/>
    </location>
</feature>
<dbReference type="InterPro" id="IPR036770">
    <property type="entry name" value="Ankyrin_rpt-contain_sf"/>
</dbReference>
<keyword evidence="7" id="KW-1185">Reference proteome</keyword>
<keyword evidence="4" id="KW-0175">Coiled coil</keyword>
<dbReference type="PROSITE" id="PS50297">
    <property type="entry name" value="ANK_REP_REGION"/>
    <property type="match status" value="3"/>
</dbReference>
<dbReference type="AlphaFoldDB" id="A0A6J8DI65"/>
<dbReference type="EMBL" id="CACVKT020007413">
    <property type="protein sequence ID" value="CAC5407367.1"/>
    <property type="molecule type" value="Genomic_DNA"/>
</dbReference>
<evidence type="ECO:0000313" key="7">
    <source>
        <dbReference type="Proteomes" id="UP000507470"/>
    </source>
</evidence>
<feature type="repeat" description="ANK" evidence="3">
    <location>
        <begin position="591"/>
        <end position="623"/>
    </location>
</feature>